<evidence type="ECO:0000313" key="3">
    <source>
        <dbReference type="Proteomes" id="UP001161247"/>
    </source>
</evidence>
<dbReference type="Pfam" id="PF12056">
    <property type="entry name" value="DUF3537"/>
    <property type="match status" value="1"/>
</dbReference>
<feature type="transmembrane region" description="Helical" evidence="1">
    <location>
        <begin position="284"/>
        <end position="302"/>
    </location>
</feature>
<dbReference type="PANTHER" id="PTHR31963">
    <property type="entry name" value="RAS GUANINE NUCLEOTIDE EXCHANGE FACTOR K"/>
    <property type="match status" value="1"/>
</dbReference>
<evidence type="ECO:0000313" key="2">
    <source>
        <dbReference type="EMBL" id="CAI9112519.1"/>
    </source>
</evidence>
<evidence type="ECO:0000256" key="1">
    <source>
        <dbReference type="SAM" id="Phobius"/>
    </source>
</evidence>
<organism evidence="2 3">
    <name type="scientific">Oldenlandia corymbosa var. corymbosa</name>
    <dbReference type="NCBI Taxonomy" id="529605"/>
    <lineage>
        <taxon>Eukaryota</taxon>
        <taxon>Viridiplantae</taxon>
        <taxon>Streptophyta</taxon>
        <taxon>Embryophyta</taxon>
        <taxon>Tracheophyta</taxon>
        <taxon>Spermatophyta</taxon>
        <taxon>Magnoliopsida</taxon>
        <taxon>eudicotyledons</taxon>
        <taxon>Gunneridae</taxon>
        <taxon>Pentapetalae</taxon>
        <taxon>asterids</taxon>
        <taxon>lamiids</taxon>
        <taxon>Gentianales</taxon>
        <taxon>Rubiaceae</taxon>
        <taxon>Rubioideae</taxon>
        <taxon>Spermacoceae</taxon>
        <taxon>Hedyotis-Oldenlandia complex</taxon>
        <taxon>Oldenlandia</taxon>
    </lineage>
</organism>
<keyword evidence="1" id="KW-0472">Membrane</keyword>
<gene>
    <name evidence="2" type="ORF">OLC1_LOCUS19701</name>
</gene>
<proteinExistence type="predicted"/>
<feature type="transmembrane region" description="Helical" evidence="1">
    <location>
        <begin position="250"/>
        <end position="272"/>
    </location>
</feature>
<protein>
    <submittedName>
        <fullName evidence="2">OLC1v1012978C1</fullName>
    </submittedName>
</protein>
<dbReference type="Proteomes" id="UP001161247">
    <property type="component" value="Chromosome 7"/>
</dbReference>
<accession>A0AAV1DXW7</accession>
<keyword evidence="1" id="KW-1133">Transmembrane helix</keyword>
<name>A0AAV1DXW7_OLDCO</name>
<feature type="transmembrane region" description="Helical" evidence="1">
    <location>
        <begin position="80"/>
        <end position="102"/>
    </location>
</feature>
<feature type="transmembrane region" description="Helical" evidence="1">
    <location>
        <begin position="195"/>
        <end position="214"/>
    </location>
</feature>
<dbReference type="InterPro" id="IPR021924">
    <property type="entry name" value="DUF3537"/>
</dbReference>
<reference evidence="2" key="1">
    <citation type="submission" date="2023-03" db="EMBL/GenBank/DDBJ databases">
        <authorList>
            <person name="Julca I."/>
        </authorList>
    </citation>
    <scope>NUCLEOTIDE SEQUENCE</scope>
</reference>
<keyword evidence="1" id="KW-0812">Transmembrane</keyword>
<feature type="transmembrane region" description="Helical" evidence="1">
    <location>
        <begin position="46"/>
        <end position="68"/>
    </location>
</feature>
<feature type="transmembrane region" description="Helical" evidence="1">
    <location>
        <begin position="406"/>
        <end position="424"/>
    </location>
</feature>
<dbReference type="PANTHER" id="PTHR31963:SF16">
    <property type="entry name" value="OS06G0635200 PROTEIN"/>
    <property type="match status" value="1"/>
</dbReference>
<feature type="transmembrane region" description="Helical" evidence="1">
    <location>
        <begin position="138"/>
        <end position="158"/>
    </location>
</feature>
<dbReference type="EMBL" id="OX459124">
    <property type="protein sequence ID" value="CAI9112519.1"/>
    <property type="molecule type" value="Genomic_DNA"/>
</dbReference>
<keyword evidence="3" id="KW-1185">Reference proteome</keyword>
<dbReference type="AlphaFoldDB" id="A0AAV1DXW7"/>
<sequence length="430" mass="48983">MEAGDNRRETLLPITSSSSQSHELDELKRCMWWLKWVSEDSGWTTFLSWLAFIVFAIAVPCLSHFYLACSDCDSNHSRPYDAIVQLSLSAVAALSFACLSQFSRRYGFQRFLFVDRLYEESETVQKGYTAELNTSFRMLLILVVPCFLVESAYKIWWYASGSGTRVPYKVGNTVLLSDTFACIIELGSWLYRTVLFFLVCVLFRLICFLQIFRLQHFSSQVFKLDSDDVVSILREHIRIKRHLRVISHRYRLFITLTLILITVSGFLSLLMVTRPSAQLNLYETGELVVCSVSLIAGLVIIFNSATKITHKGQALTSLAAKWSVCAEVKSFDNAEEAETPVVARNHVFDDDDVGDEEEEDEIDNTDDVMLFNSSTMDFQKRQALVTYFENNVAGITLYGFMLDRTYCANVLFGVEFSLLLWLLGKTIGIS</sequence>